<dbReference type="EMBL" id="JBHSIU010000028">
    <property type="protein sequence ID" value="MFC5000686.1"/>
    <property type="molecule type" value="Genomic_DNA"/>
</dbReference>
<gene>
    <name evidence="4" type="ORF">ACFPIJ_22960</name>
</gene>
<dbReference type="InterPro" id="IPR024498">
    <property type="entry name" value="DUF2786"/>
</dbReference>
<evidence type="ECO:0000313" key="4">
    <source>
        <dbReference type="EMBL" id="MFC5000686.1"/>
    </source>
</evidence>
<reference evidence="5" key="1">
    <citation type="journal article" date="2019" name="Int. J. Syst. Evol. Microbiol.">
        <title>The Global Catalogue of Microorganisms (GCM) 10K type strain sequencing project: providing services to taxonomists for standard genome sequencing and annotation.</title>
        <authorList>
            <consortium name="The Broad Institute Genomics Platform"/>
            <consortium name="The Broad Institute Genome Sequencing Center for Infectious Disease"/>
            <person name="Wu L."/>
            <person name="Ma J."/>
        </authorList>
    </citation>
    <scope>NUCLEOTIDE SEQUENCE [LARGE SCALE GENOMIC DNA]</scope>
    <source>
        <strain evidence="5">CGMCC 4.7152</strain>
    </source>
</reference>
<dbReference type="InterPro" id="IPR055592">
    <property type="entry name" value="DUF7168"/>
</dbReference>
<evidence type="ECO:0000259" key="2">
    <source>
        <dbReference type="Pfam" id="PF10979"/>
    </source>
</evidence>
<evidence type="ECO:0000256" key="1">
    <source>
        <dbReference type="SAM" id="MobiDB-lite"/>
    </source>
</evidence>
<proteinExistence type="predicted"/>
<evidence type="ECO:0000313" key="5">
    <source>
        <dbReference type="Proteomes" id="UP001595912"/>
    </source>
</evidence>
<organism evidence="4 5">
    <name type="scientific">Dactylosporangium cerinum</name>
    <dbReference type="NCBI Taxonomy" id="1434730"/>
    <lineage>
        <taxon>Bacteria</taxon>
        <taxon>Bacillati</taxon>
        <taxon>Actinomycetota</taxon>
        <taxon>Actinomycetes</taxon>
        <taxon>Micromonosporales</taxon>
        <taxon>Micromonosporaceae</taxon>
        <taxon>Dactylosporangium</taxon>
    </lineage>
</organism>
<dbReference type="Proteomes" id="UP001595912">
    <property type="component" value="Unassembled WGS sequence"/>
</dbReference>
<dbReference type="RefSeq" id="WP_380117236.1">
    <property type="nucleotide sequence ID" value="NZ_JBHSIU010000028.1"/>
</dbReference>
<name>A0ABV9VWA1_9ACTN</name>
<feature type="domain" description="DUF2786" evidence="2">
    <location>
        <begin position="35"/>
        <end position="71"/>
    </location>
</feature>
<feature type="compositionally biased region" description="Low complexity" evidence="1">
    <location>
        <begin position="237"/>
        <end position="247"/>
    </location>
</feature>
<evidence type="ECO:0000259" key="3">
    <source>
        <dbReference type="Pfam" id="PF23771"/>
    </source>
</evidence>
<feature type="region of interest" description="Disordered" evidence="1">
    <location>
        <begin position="221"/>
        <end position="247"/>
    </location>
</feature>
<feature type="compositionally biased region" description="Basic residues" evidence="1">
    <location>
        <begin position="222"/>
        <end position="236"/>
    </location>
</feature>
<feature type="domain" description="DUF7168" evidence="3">
    <location>
        <begin position="101"/>
        <end position="197"/>
    </location>
</feature>
<sequence length="247" mass="27202">MVNTCPRIQQLGPVPGQARRGSLRTTATVKDRGQLDRIRALLAKAESTNFPEEAETYTAKAQELMARHSIDYALLSVDVGGRDEPVGRRVAVDNPYGAPEVLLLDAVARANRCRSVWSGEFGFVTVLGFPSDVDGVEMLFTSPLVQATGAMVAAGSRRDASGRSSTRSFRQSFLTAYAQRIGERLTTVTKETTDEATRDAVGLLPVLVSREAKVPRWTHLPRAPRKICASRRRPQSRRVSSWRPNRP</sequence>
<dbReference type="Pfam" id="PF10979">
    <property type="entry name" value="DUF2786"/>
    <property type="match status" value="1"/>
</dbReference>
<protein>
    <submittedName>
        <fullName evidence="4">DUF2786 domain-containing protein</fullName>
    </submittedName>
</protein>
<comment type="caution">
    <text evidence="4">The sequence shown here is derived from an EMBL/GenBank/DDBJ whole genome shotgun (WGS) entry which is preliminary data.</text>
</comment>
<keyword evidence="5" id="KW-1185">Reference proteome</keyword>
<dbReference type="Pfam" id="PF23771">
    <property type="entry name" value="DUF7168"/>
    <property type="match status" value="1"/>
</dbReference>
<accession>A0ABV9VWA1</accession>